<keyword evidence="2" id="KW-0378">Hydrolase</keyword>
<reference evidence="5" key="1">
    <citation type="journal article" date="2019" name="Sci. Rep.">
        <title>Draft genome of Tanacetum cinerariifolium, the natural source of mosquito coil.</title>
        <authorList>
            <person name="Yamashiro T."/>
            <person name="Shiraishi A."/>
            <person name="Satake H."/>
            <person name="Nakayama K."/>
        </authorList>
    </citation>
    <scope>NUCLEOTIDE SEQUENCE</scope>
</reference>
<dbReference type="PROSITE" id="PS50994">
    <property type="entry name" value="INTEGRASE"/>
    <property type="match status" value="1"/>
</dbReference>
<feature type="compositionally biased region" description="Basic and acidic residues" evidence="3">
    <location>
        <begin position="1088"/>
        <end position="1098"/>
    </location>
</feature>
<dbReference type="Gene3D" id="3.30.420.10">
    <property type="entry name" value="Ribonuclease H-like superfamily/Ribonuclease H"/>
    <property type="match status" value="1"/>
</dbReference>
<feature type="domain" description="Integrase catalytic" evidence="4">
    <location>
        <begin position="17"/>
        <end position="176"/>
    </location>
</feature>
<evidence type="ECO:0000256" key="2">
    <source>
        <dbReference type="ARBA" id="ARBA00022801"/>
    </source>
</evidence>
<name>A0A6L2LQ77_TANCI</name>
<feature type="region of interest" description="Disordered" evidence="3">
    <location>
        <begin position="1060"/>
        <end position="1098"/>
    </location>
</feature>
<proteinExistence type="predicted"/>
<dbReference type="GO" id="GO:0003676">
    <property type="term" value="F:nucleic acid binding"/>
    <property type="evidence" value="ECO:0007669"/>
    <property type="project" value="InterPro"/>
</dbReference>
<dbReference type="PANTHER" id="PTHR42648">
    <property type="entry name" value="TRANSPOSASE, PUTATIVE-RELATED"/>
    <property type="match status" value="1"/>
</dbReference>
<dbReference type="InterPro" id="IPR012337">
    <property type="entry name" value="RNaseH-like_sf"/>
</dbReference>
<dbReference type="Pfam" id="PF07727">
    <property type="entry name" value="RVT_2"/>
    <property type="match status" value="1"/>
</dbReference>
<dbReference type="GO" id="GO:0046872">
    <property type="term" value="F:metal ion binding"/>
    <property type="evidence" value="ECO:0007669"/>
    <property type="project" value="UniProtKB-KW"/>
</dbReference>
<dbReference type="GO" id="GO:0015074">
    <property type="term" value="P:DNA integration"/>
    <property type="evidence" value="ECO:0007669"/>
    <property type="project" value="InterPro"/>
</dbReference>
<sequence length="1098" mass="125737">MYYLTDCEKIDRGYVAFGGNPKGGKIIGKSLIEKMYCLVVIDDYSRFTCVFFLTTKDETNGILKSFITRIENLVDHKVKVIRCDNETEFKNREMNQLCKMKGIMRQFSVAKTPQQNEVVERRNRTLIEAAKTMLADLKLPTIFWVEVVNTACYVQNRVLVVKPHNKTPYELFHGRTPTLSFMRPFECPVTILNTEDHLVKLDGKADKGFFVRYYVNSKAFRVFNNKTRIVEENLHIRFSENTPNVVGSRPDWLFDIDTLTRTINYEPIVACTRSNGFADLKSSQDNGCKPSSDDGKKVDEDPSKENECKDKEKENNVNNTNNVNTISSTVNTASTDKINAIGELPFDPDMPALEDIGTFDFSNEDEDDDAVVDMKNLDTTIQVSHTLTTRIYKNHPLNQVIGDLHSSTQTRKMSKNLEEHEFVSTIQQRTNHKDLQNCLFACFLSQKEPKKTLVDLPNGKRAIGTKWVFKNKKDEKGIMIRNKTRLVSQGHTQEERIDYDEVFAPVARIKAIRLFLAYASLKDFVVYQMNVKSAFLYEKIKEVVYVCQPPGFEDIDFPDRLYKVKKALYGLHQAPRAWYETLSTYLLDNGFQRGKINKTLFIKRHKGAYTDSDYAGASLDRKSTTEDIRHHFIRDCNEKKLIQMVKIHTDKNVADLLTKAFDELSYNQNYNGNYYSHDLLSFPCCDNCEESHENFQCQPIAQNIDFSGSDQIQTPQYPDVHLPSQEISYEVFQANHSIQNEESVENLSNQIAVSNPNQEKEEPAQESEIHQLIEECGTEICEEQKQSMKDTMLELVKICQEKEFLCIHDDVDDLVESARNSKLLLINSNSQHLDKKEQKVKNVVEQPAKRRNRNIQSLQNFRVVHKNSISLNTSQIYSIHAIAPILSTKEPEHLLSMGYEHLSITPETESDEVTESNAENLLPIPSKCEVTLEDKKECDVPIFENSPVCDDHSDIFSDSKIDDDILVYDDDFEDIEYVEASLPDPEIVSVEEENGVEEENDERLSNLVKSNISSNNPLLEEADLFLASDNSIPPGSENFADDTEGDIRFLEELFIDDSILSHESSDSNFEENPSVPQPPPKPPDVETDAERNSSHDKR</sequence>
<evidence type="ECO:0000256" key="3">
    <source>
        <dbReference type="SAM" id="MobiDB-lite"/>
    </source>
</evidence>
<dbReference type="InterPro" id="IPR013103">
    <property type="entry name" value="RVT_2"/>
</dbReference>
<dbReference type="SUPFAM" id="SSF53098">
    <property type="entry name" value="Ribonuclease H-like"/>
    <property type="match status" value="1"/>
</dbReference>
<dbReference type="GO" id="GO:0016787">
    <property type="term" value="F:hydrolase activity"/>
    <property type="evidence" value="ECO:0007669"/>
    <property type="project" value="UniProtKB-KW"/>
</dbReference>
<evidence type="ECO:0000259" key="4">
    <source>
        <dbReference type="PROSITE" id="PS50994"/>
    </source>
</evidence>
<gene>
    <name evidence="5" type="ORF">Tci_035826</name>
</gene>
<evidence type="ECO:0000313" key="5">
    <source>
        <dbReference type="EMBL" id="GEU63848.1"/>
    </source>
</evidence>
<accession>A0A6L2LQ77</accession>
<evidence type="ECO:0000256" key="1">
    <source>
        <dbReference type="ARBA" id="ARBA00022723"/>
    </source>
</evidence>
<keyword evidence="1" id="KW-0479">Metal-binding</keyword>
<feature type="region of interest" description="Disordered" evidence="3">
    <location>
        <begin position="282"/>
        <end position="327"/>
    </location>
</feature>
<comment type="caution">
    <text evidence="5">The sequence shown here is derived from an EMBL/GenBank/DDBJ whole genome shotgun (WGS) entry which is preliminary data.</text>
</comment>
<feature type="compositionally biased region" description="Basic and acidic residues" evidence="3">
    <location>
        <begin position="291"/>
        <end position="315"/>
    </location>
</feature>
<protein>
    <recommendedName>
        <fullName evidence="4">Integrase catalytic domain-containing protein</fullName>
    </recommendedName>
</protein>
<feature type="compositionally biased region" description="Low complexity" evidence="3">
    <location>
        <begin position="316"/>
        <end position="327"/>
    </location>
</feature>
<dbReference type="InterPro" id="IPR057670">
    <property type="entry name" value="SH3_retrovirus"/>
</dbReference>
<dbReference type="InterPro" id="IPR001584">
    <property type="entry name" value="Integrase_cat-core"/>
</dbReference>
<dbReference type="Pfam" id="PF00665">
    <property type="entry name" value="rve"/>
    <property type="match status" value="1"/>
</dbReference>
<dbReference type="Pfam" id="PF25597">
    <property type="entry name" value="SH3_retrovirus"/>
    <property type="match status" value="1"/>
</dbReference>
<dbReference type="InterPro" id="IPR039537">
    <property type="entry name" value="Retrotran_Ty1/copia-like"/>
</dbReference>
<dbReference type="InterPro" id="IPR036397">
    <property type="entry name" value="RNaseH_sf"/>
</dbReference>
<dbReference type="AlphaFoldDB" id="A0A6L2LQ77"/>
<dbReference type="PANTHER" id="PTHR42648:SF32">
    <property type="entry name" value="RIBONUCLEASE H-LIKE DOMAIN, GAG-PRE-INTEGRASE DOMAIN PROTEIN-RELATED"/>
    <property type="match status" value="1"/>
</dbReference>
<dbReference type="EMBL" id="BKCJ010004919">
    <property type="protein sequence ID" value="GEU63848.1"/>
    <property type="molecule type" value="Genomic_DNA"/>
</dbReference>
<organism evidence="5">
    <name type="scientific">Tanacetum cinerariifolium</name>
    <name type="common">Dalmatian daisy</name>
    <name type="synonym">Chrysanthemum cinerariifolium</name>
    <dbReference type="NCBI Taxonomy" id="118510"/>
    <lineage>
        <taxon>Eukaryota</taxon>
        <taxon>Viridiplantae</taxon>
        <taxon>Streptophyta</taxon>
        <taxon>Embryophyta</taxon>
        <taxon>Tracheophyta</taxon>
        <taxon>Spermatophyta</taxon>
        <taxon>Magnoliopsida</taxon>
        <taxon>eudicotyledons</taxon>
        <taxon>Gunneridae</taxon>
        <taxon>Pentapetalae</taxon>
        <taxon>asterids</taxon>
        <taxon>campanulids</taxon>
        <taxon>Asterales</taxon>
        <taxon>Asteraceae</taxon>
        <taxon>Asteroideae</taxon>
        <taxon>Anthemideae</taxon>
        <taxon>Anthemidinae</taxon>
        <taxon>Tanacetum</taxon>
    </lineage>
</organism>